<feature type="non-terminal residue" evidence="2">
    <location>
        <position position="1"/>
    </location>
</feature>
<organism evidence="2">
    <name type="scientific">marine sediment metagenome</name>
    <dbReference type="NCBI Taxonomy" id="412755"/>
    <lineage>
        <taxon>unclassified sequences</taxon>
        <taxon>metagenomes</taxon>
        <taxon>ecological metagenomes</taxon>
    </lineage>
</organism>
<dbReference type="PANTHER" id="PTHR34677:SF3">
    <property type="entry name" value="BACTERIAL IG-LIKE DOMAIN-CONTAINING PROTEIN"/>
    <property type="match status" value="1"/>
</dbReference>
<dbReference type="AlphaFoldDB" id="A0A0F9D2S5"/>
<sequence length="141" mass="14125">TVDVAADVCTDAAGNNNAAASQFDIRYDSSALTLSITSAESDPTNSSPFSITITFSESVINFEIGDITVGNGTASDFNSAGNPVFTADITPSGGSVTVDVGAGIANDTLTGGKNNIAASQFSITYDNSAPTVAITSGESQL</sequence>
<comment type="caution">
    <text evidence="2">The sequence shown here is derived from an EMBL/GenBank/DDBJ whole genome shotgun (WGS) entry which is preliminary data.</text>
</comment>
<dbReference type="PANTHER" id="PTHR34677">
    <property type="match status" value="1"/>
</dbReference>
<reference evidence="2" key="1">
    <citation type="journal article" date="2015" name="Nature">
        <title>Complex archaea that bridge the gap between prokaryotes and eukaryotes.</title>
        <authorList>
            <person name="Spang A."/>
            <person name="Saw J.H."/>
            <person name="Jorgensen S.L."/>
            <person name="Zaremba-Niedzwiedzka K."/>
            <person name="Martijn J."/>
            <person name="Lind A.E."/>
            <person name="van Eijk R."/>
            <person name="Schleper C."/>
            <person name="Guy L."/>
            <person name="Ettema T.J."/>
        </authorList>
    </citation>
    <scope>NUCLEOTIDE SEQUENCE</scope>
</reference>
<protein>
    <recommendedName>
        <fullName evidence="1">Bacterial Ig-like domain-containing protein</fullName>
    </recommendedName>
</protein>
<dbReference type="InterPro" id="IPR044048">
    <property type="entry name" value="Big_12"/>
</dbReference>
<evidence type="ECO:0000313" key="2">
    <source>
        <dbReference type="EMBL" id="KKL55814.1"/>
    </source>
</evidence>
<name>A0A0F9D2S5_9ZZZZ</name>
<gene>
    <name evidence="2" type="ORF">LCGC14_2251660</name>
</gene>
<proteinExistence type="predicted"/>
<feature type="domain" description="Bacterial Ig-like" evidence="1">
    <location>
        <begin position="28"/>
        <end position="117"/>
    </location>
</feature>
<accession>A0A0F9D2S5</accession>
<dbReference type="SUPFAM" id="SSF49384">
    <property type="entry name" value="Carbohydrate-binding domain"/>
    <property type="match status" value="1"/>
</dbReference>
<dbReference type="InterPro" id="IPR008965">
    <property type="entry name" value="CBM2/CBM3_carb-bd_dom_sf"/>
</dbReference>
<evidence type="ECO:0000259" key="1">
    <source>
        <dbReference type="Pfam" id="PF19078"/>
    </source>
</evidence>
<dbReference type="EMBL" id="LAZR01030705">
    <property type="protein sequence ID" value="KKL55814.1"/>
    <property type="molecule type" value="Genomic_DNA"/>
</dbReference>
<dbReference type="GO" id="GO:0030246">
    <property type="term" value="F:carbohydrate binding"/>
    <property type="evidence" value="ECO:0007669"/>
    <property type="project" value="InterPro"/>
</dbReference>
<dbReference type="Pfam" id="PF19078">
    <property type="entry name" value="Big_12"/>
    <property type="match status" value="1"/>
</dbReference>